<feature type="domain" description="IspG C-terminal" evidence="9">
    <location>
        <begin position="266"/>
        <end position="352"/>
    </location>
</feature>
<evidence type="ECO:0000256" key="3">
    <source>
        <dbReference type="ARBA" id="ARBA00023002"/>
    </source>
</evidence>
<dbReference type="InterPro" id="IPR045854">
    <property type="entry name" value="NO2/SO3_Rdtase_4Fe4S_sf"/>
</dbReference>
<dbReference type="GO" id="GO:0005506">
    <property type="term" value="F:iron ion binding"/>
    <property type="evidence" value="ECO:0007669"/>
    <property type="project" value="InterPro"/>
</dbReference>
<reference evidence="12" key="1">
    <citation type="submission" date="2018-05" db="EMBL/GenBank/DDBJ databases">
        <title>Genome Sequencing of selected type strains of the family Eggerthellaceae.</title>
        <authorList>
            <person name="Danylec N."/>
            <person name="Stoll D.A."/>
            <person name="Doetsch A."/>
            <person name="Huch M."/>
        </authorList>
    </citation>
    <scope>NUCLEOTIDE SEQUENCE [LARGE SCALE GENOMIC DNA]</scope>
    <source>
        <strain evidence="12">DSM 27213</strain>
    </source>
</reference>
<dbReference type="PANTHER" id="PTHR30454">
    <property type="entry name" value="4-HYDROXY-3-METHYLBUT-2-EN-1-YL DIPHOSPHATE SYNTHASE"/>
    <property type="match status" value="1"/>
</dbReference>
<evidence type="ECO:0000256" key="2">
    <source>
        <dbReference type="ARBA" id="ARBA00022723"/>
    </source>
</evidence>
<dbReference type="Pfam" id="PF04551">
    <property type="entry name" value="GcpE"/>
    <property type="match status" value="1"/>
</dbReference>
<accession>A0A423UKT6</accession>
<sequence length="355" mass="36580">MPGTAKPNEGTRRVMVGGVPLGGGAPVVVQSMLNAPAGDVAANLAQIEALAAAGCEVVRMAIPHKTDLDAFEAVCAASPLPVVADIHFSADIAVEAARRGAAKLRINPGNIGGLAKSDAVLDAAGEAGIPIRIGVNAGSLDAELAARTDLTLAQKLARSAADYVRYCEGRGFRDLVVSAKAHDVMATVATYRQLARELPTCPLHIGVTEAGTLFQGVIKSACGLGILLEEGIGDTLRISLTDDPVQEVRACWTLLAALDLRRRAPELVSCPTCGRCQVDLIGLAQQVEERIANLGKPLKVAVMGCVVNGPGEAADADIGVACGAGMGVVFSKGDVVRKVEEKAIVDALMEEIGKL</sequence>
<dbReference type="EMBL" id="WKZA01000098">
    <property type="protein sequence ID" value="MSA96076.1"/>
    <property type="molecule type" value="Genomic_DNA"/>
</dbReference>
<feature type="binding site" evidence="7">
    <location>
        <position position="312"/>
    </location>
    <ligand>
        <name>[4Fe-4S] cluster</name>
        <dbReference type="ChEBI" id="CHEBI:49883"/>
    </ligand>
</feature>
<organism evidence="11 12">
    <name type="scientific">Gordonibacter urolithinfaciens</name>
    <dbReference type="NCBI Taxonomy" id="1335613"/>
    <lineage>
        <taxon>Bacteria</taxon>
        <taxon>Bacillati</taxon>
        <taxon>Actinomycetota</taxon>
        <taxon>Coriobacteriia</taxon>
        <taxon>Eggerthellales</taxon>
        <taxon>Eggerthellaceae</taxon>
        <taxon>Gordonibacter</taxon>
    </lineage>
</organism>
<dbReference type="NCBIfam" id="TIGR00612">
    <property type="entry name" value="ispG_gcpE"/>
    <property type="match status" value="1"/>
</dbReference>
<reference evidence="10 13" key="4">
    <citation type="journal article" date="2019" name="Nat. Med.">
        <title>A library of human gut bacterial isolates paired with longitudinal multiomics data enables mechanistic microbiome research.</title>
        <authorList>
            <person name="Poyet M."/>
            <person name="Groussin M."/>
            <person name="Gibbons S.M."/>
            <person name="Avila-Pacheco J."/>
            <person name="Jiang X."/>
            <person name="Kearney S.M."/>
            <person name="Perrotta A.R."/>
            <person name="Berdy B."/>
            <person name="Zhao S."/>
            <person name="Lieberman T.D."/>
            <person name="Swanson P.K."/>
            <person name="Smith M."/>
            <person name="Roesemann S."/>
            <person name="Alexander J.E."/>
            <person name="Rich S.A."/>
            <person name="Livny J."/>
            <person name="Vlamakis H."/>
            <person name="Clish C."/>
            <person name="Bullock K."/>
            <person name="Deik A."/>
            <person name="Scott J."/>
            <person name="Pierce K.A."/>
            <person name="Xavier R.J."/>
            <person name="Alm E.J."/>
        </authorList>
    </citation>
    <scope>NUCLEOTIDE SEQUENCE [LARGE SCALE GENOMIC DNA]</scope>
    <source>
        <strain evidence="10 13">BIOML-A1</strain>
    </source>
</reference>
<dbReference type="UniPathway" id="UPA00056">
    <property type="reaction ID" value="UER00096"/>
</dbReference>
<dbReference type="AlphaFoldDB" id="A0A423UKT6"/>
<dbReference type="InterPro" id="IPR036849">
    <property type="entry name" value="Enolase-like_C_sf"/>
</dbReference>
<dbReference type="InterPro" id="IPR016425">
    <property type="entry name" value="IspG_bac"/>
</dbReference>
<evidence type="ECO:0000313" key="12">
    <source>
        <dbReference type="Proteomes" id="UP000285258"/>
    </source>
</evidence>
<dbReference type="GO" id="GO:0051539">
    <property type="term" value="F:4 iron, 4 sulfur cluster binding"/>
    <property type="evidence" value="ECO:0007669"/>
    <property type="project" value="UniProtKB-UniRule"/>
</dbReference>
<name>A0A423UKT6_9ACTN</name>
<dbReference type="EC" id="1.17.7.3" evidence="7"/>
<feature type="binding site" evidence="7">
    <location>
        <position position="270"/>
    </location>
    <ligand>
        <name>[4Fe-4S] cluster</name>
        <dbReference type="ChEBI" id="CHEBI:49883"/>
    </ligand>
</feature>
<protein>
    <recommendedName>
        <fullName evidence="7">4-hydroxy-3-methylbut-2-en-1-yl diphosphate synthase (flavodoxin)</fullName>
        <ecNumber evidence="7">1.17.7.3</ecNumber>
    </recommendedName>
    <alternativeName>
        <fullName evidence="7">1-hydroxy-2-methyl-2-(E)-butenyl 4-diphosphate synthase</fullName>
    </alternativeName>
</protein>
<dbReference type="Gene3D" id="3.20.20.20">
    <property type="entry name" value="Dihydropteroate synthase-like"/>
    <property type="match status" value="1"/>
</dbReference>
<comment type="pathway">
    <text evidence="7">Isoprenoid biosynthesis; isopentenyl diphosphate biosynthesis via DXP pathway; isopentenyl diphosphate from 1-deoxy-D-xylulose 5-phosphate: step 5/6.</text>
</comment>
<keyword evidence="4 7" id="KW-0408">Iron</keyword>
<dbReference type="PANTHER" id="PTHR30454:SF0">
    <property type="entry name" value="4-HYDROXY-3-METHYLBUT-2-EN-1-YL DIPHOSPHATE SYNTHASE (FERREDOXIN), CHLOROPLASTIC"/>
    <property type="match status" value="1"/>
</dbReference>
<comment type="similarity">
    <text evidence="7">Belongs to the IspG family.</text>
</comment>
<evidence type="ECO:0000313" key="13">
    <source>
        <dbReference type="Proteomes" id="UP000462865"/>
    </source>
</evidence>
<dbReference type="PIRSF" id="PIRSF004640">
    <property type="entry name" value="IspG"/>
    <property type="match status" value="1"/>
</dbReference>
<dbReference type="GO" id="GO:0046429">
    <property type="term" value="F:4-hydroxy-3-methylbut-2-en-1-yl diphosphate synthase activity (ferredoxin)"/>
    <property type="evidence" value="ECO:0007669"/>
    <property type="project" value="UniProtKB-UniRule"/>
</dbReference>
<comment type="caution">
    <text evidence="11">The sequence shown here is derived from an EMBL/GenBank/DDBJ whole genome shotgun (WGS) entry which is preliminary data.</text>
</comment>
<gene>
    <name evidence="7 10" type="primary">ispG</name>
    <name evidence="10" type="synonym">gcpE</name>
    <name evidence="11" type="ORF">DMP12_06490</name>
    <name evidence="10" type="ORF">GKG38_13635</name>
</gene>
<evidence type="ECO:0000313" key="11">
    <source>
        <dbReference type="EMBL" id="ROT90183.1"/>
    </source>
</evidence>
<dbReference type="SUPFAM" id="SSF56014">
    <property type="entry name" value="Nitrite and sulphite reductase 4Fe-4S domain-like"/>
    <property type="match status" value="1"/>
</dbReference>
<dbReference type="GO" id="GO:0141197">
    <property type="term" value="F:4-hydroxy-3-methylbut-2-enyl-diphosphate synthase activity (flavodoxin)"/>
    <property type="evidence" value="ECO:0007669"/>
    <property type="project" value="UniProtKB-EC"/>
</dbReference>
<comment type="catalytic activity">
    <reaction evidence="7">
        <text>(2E)-4-hydroxy-3-methylbut-2-enyl diphosphate + oxidized [flavodoxin] + H2O + 2 H(+) = 2-C-methyl-D-erythritol 2,4-cyclic diphosphate + reduced [flavodoxin]</text>
        <dbReference type="Rhea" id="RHEA:43604"/>
        <dbReference type="Rhea" id="RHEA-COMP:10622"/>
        <dbReference type="Rhea" id="RHEA-COMP:10623"/>
        <dbReference type="ChEBI" id="CHEBI:15377"/>
        <dbReference type="ChEBI" id="CHEBI:15378"/>
        <dbReference type="ChEBI" id="CHEBI:57618"/>
        <dbReference type="ChEBI" id="CHEBI:58210"/>
        <dbReference type="ChEBI" id="CHEBI:58483"/>
        <dbReference type="ChEBI" id="CHEBI:128753"/>
        <dbReference type="EC" id="1.17.7.3"/>
    </reaction>
</comment>
<proteinExistence type="inferred from homology"/>
<dbReference type="Proteomes" id="UP000285258">
    <property type="component" value="Unassembled WGS sequence"/>
</dbReference>
<feature type="binding site" evidence="7">
    <location>
        <position position="305"/>
    </location>
    <ligand>
        <name>[4Fe-4S] cluster</name>
        <dbReference type="ChEBI" id="CHEBI:49883"/>
    </ligand>
</feature>
<dbReference type="InterPro" id="IPR058578">
    <property type="entry name" value="IspG_TIM"/>
</dbReference>
<evidence type="ECO:0000259" key="8">
    <source>
        <dbReference type="Pfam" id="PF04551"/>
    </source>
</evidence>
<dbReference type="SUPFAM" id="SSF51604">
    <property type="entry name" value="Enolase C-terminal domain-like"/>
    <property type="match status" value="1"/>
</dbReference>
<comment type="function">
    <text evidence="7">Converts 2C-methyl-D-erythritol 2,4-cyclodiphosphate (ME-2,4cPP) into 1-hydroxy-2-methyl-2-(E)-butenyl 4-diphosphate.</text>
</comment>
<keyword evidence="2 7" id="KW-0479">Metal-binding</keyword>
<dbReference type="RefSeq" id="WP_096227215.1">
    <property type="nucleotide sequence ID" value="NZ_CP168029.1"/>
</dbReference>
<dbReference type="InterPro" id="IPR011005">
    <property type="entry name" value="Dihydropteroate_synth-like_sf"/>
</dbReference>
<keyword evidence="1 7" id="KW-0004">4Fe-4S</keyword>
<keyword evidence="3 7" id="KW-0560">Oxidoreductase</keyword>
<evidence type="ECO:0000256" key="6">
    <source>
        <dbReference type="ARBA" id="ARBA00023229"/>
    </source>
</evidence>
<reference evidence="11" key="3">
    <citation type="journal article" date="2019" name="Microbiol. Resour. Announc.">
        <title>Draft Genome Sequences of Type Strains of Gordonibacter faecihominis, Paraeggerthella hongkongensis, Parvibacter caecicola,Slackia equolifaciens, Slackia faecicanis, and Slackia isoflavoniconvertens.</title>
        <authorList>
            <person name="Danylec N."/>
            <person name="Stoll D.A."/>
            <person name="Dotsch A."/>
            <person name="Huch M."/>
        </authorList>
    </citation>
    <scope>NUCLEOTIDE SEQUENCE</scope>
    <source>
        <strain evidence="11">DSM 27213</strain>
    </source>
</reference>
<evidence type="ECO:0000256" key="1">
    <source>
        <dbReference type="ARBA" id="ARBA00022485"/>
    </source>
</evidence>
<dbReference type="Pfam" id="PF26540">
    <property type="entry name" value="GcpE_C"/>
    <property type="match status" value="1"/>
</dbReference>
<dbReference type="NCBIfam" id="NF001540">
    <property type="entry name" value="PRK00366.1"/>
    <property type="match status" value="1"/>
</dbReference>
<feature type="binding site" evidence="7">
    <location>
        <position position="273"/>
    </location>
    <ligand>
        <name>[4Fe-4S] cluster</name>
        <dbReference type="ChEBI" id="CHEBI:49883"/>
    </ligand>
</feature>
<dbReference type="InterPro" id="IPR004588">
    <property type="entry name" value="IspG_bac-typ"/>
</dbReference>
<evidence type="ECO:0000313" key="10">
    <source>
        <dbReference type="EMBL" id="MSA96076.1"/>
    </source>
</evidence>
<dbReference type="GO" id="GO:0019288">
    <property type="term" value="P:isopentenyl diphosphate biosynthetic process, methylerythritol 4-phosphate pathway"/>
    <property type="evidence" value="ECO:0007669"/>
    <property type="project" value="UniProtKB-UniRule"/>
</dbReference>
<dbReference type="HAMAP" id="MF_00159">
    <property type="entry name" value="IspG"/>
    <property type="match status" value="1"/>
</dbReference>
<dbReference type="Gene3D" id="3.30.413.10">
    <property type="entry name" value="Sulfite Reductase Hemoprotein, domain 1"/>
    <property type="match status" value="1"/>
</dbReference>
<dbReference type="GO" id="GO:0016114">
    <property type="term" value="P:terpenoid biosynthetic process"/>
    <property type="evidence" value="ECO:0007669"/>
    <property type="project" value="InterPro"/>
</dbReference>
<evidence type="ECO:0000256" key="7">
    <source>
        <dbReference type="HAMAP-Rule" id="MF_00159"/>
    </source>
</evidence>
<dbReference type="EMBL" id="QIBW01000006">
    <property type="protein sequence ID" value="ROT90183.1"/>
    <property type="molecule type" value="Genomic_DNA"/>
</dbReference>
<keyword evidence="5 7" id="KW-0411">Iron-sulfur</keyword>
<dbReference type="Proteomes" id="UP000462865">
    <property type="component" value="Unassembled WGS sequence"/>
</dbReference>
<dbReference type="InterPro" id="IPR058579">
    <property type="entry name" value="IspG_C"/>
</dbReference>
<evidence type="ECO:0000256" key="5">
    <source>
        <dbReference type="ARBA" id="ARBA00023014"/>
    </source>
</evidence>
<keyword evidence="6 7" id="KW-0414">Isoprene biosynthesis</keyword>
<evidence type="ECO:0000259" key="9">
    <source>
        <dbReference type="Pfam" id="PF26540"/>
    </source>
</evidence>
<evidence type="ECO:0000256" key="4">
    <source>
        <dbReference type="ARBA" id="ARBA00023004"/>
    </source>
</evidence>
<comment type="cofactor">
    <cofactor evidence="7">
        <name>[4Fe-4S] cluster</name>
        <dbReference type="ChEBI" id="CHEBI:49883"/>
    </cofactor>
    <text evidence="7">Binds 1 [4Fe-4S] cluster.</text>
</comment>
<feature type="domain" description="IspG TIM-barrel" evidence="8">
    <location>
        <begin position="11"/>
        <end position="252"/>
    </location>
</feature>
<reference evidence="11" key="2">
    <citation type="journal article" date="2019" name="Int. J. Syst. Evol. Microbiol.">
        <title>Gordonibacter faecihominis is a later heterotypic synonym of Gordonibacter urolithinfaciens.</title>
        <authorList>
            <person name="Danylec N."/>
            <person name="Stoll D.A."/>
            <person name="Huch M."/>
        </authorList>
    </citation>
    <scope>NUCLEOTIDE SEQUENCE</scope>
    <source>
        <strain evidence="11">DSM 27213</strain>
    </source>
</reference>